<dbReference type="CDD" id="cd02042">
    <property type="entry name" value="ParAB_family"/>
    <property type="match status" value="1"/>
</dbReference>
<gene>
    <name evidence="1" type="primary">soj_1</name>
    <name evidence="1" type="ORF">PbB2_00793</name>
</gene>
<proteinExistence type="predicted"/>
<dbReference type="Proteomes" id="UP000245086">
    <property type="component" value="Unassembled WGS sequence"/>
</dbReference>
<dbReference type="PANTHER" id="PTHR13696">
    <property type="entry name" value="P-LOOP CONTAINING NUCLEOSIDE TRIPHOSPHATE HYDROLASE"/>
    <property type="match status" value="1"/>
</dbReference>
<accession>A0A2P2E7U4</accession>
<dbReference type="SUPFAM" id="SSF52540">
    <property type="entry name" value="P-loop containing nucleoside triphosphate hydrolases"/>
    <property type="match status" value="1"/>
</dbReference>
<dbReference type="InterPro" id="IPR027417">
    <property type="entry name" value="P-loop_NTPase"/>
</dbReference>
<dbReference type="OrthoDB" id="13869at2"/>
<dbReference type="EMBL" id="BFBR01000002">
    <property type="protein sequence ID" value="GBF57133.1"/>
    <property type="molecule type" value="Genomic_DNA"/>
</dbReference>
<dbReference type="RefSeq" id="WP_108984286.1">
    <property type="nucleotide sequence ID" value="NZ_BFBR01000002.1"/>
</dbReference>
<dbReference type="Gene3D" id="3.40.50.300">
    <property type="entry name" value="P-loop containing nucleotide triphosphate hydrolases"/>
    <property type="match status" value="1"/>
</dbReference>
<name>A0A2P2E7U4_9PROT</name>
<organism evidence="1 2">
    <name type="scientific">Candidatus Phycosocius bacilliformis</name>
    <dbReference type="NCBI Taxonomy" id="1445552"/>
    <lineage>
        <taxon>Bacteria</taxon>
        <taxon>Pseudomonadati</taxon>
        <taxon>Pseudomonadota</taxon>
        <taxon>Alphaproteobacteria</taxon>
        <taxon>Caulobacterales</taxon>
        <taxon>Caulobacterales incertae sedis</taxon>
        <taxon>Candidatus Phycosocius</taxon>
    </lineage>
</organism>
<dbReference type="AlphaFoldDB" id="A0A2P2E7U4"/>
<dbReference type="InterPro" id="IPR050678">
    <property type="entry name" value="DNA_Partitioning_ATPase"/>
</dbReference>
<keyword evidence="2" id="KW-1185">Reference proteome</keyword>
<dbReference type="Pfam" id="PF09140">
    <property type="entry name" value="MipZ"/>
    <property type="match status" value="1"/>
</dbReference>
<dbReference type="InterPro" id="IPR015223">
    <property type="entry name" value="MipZ"/>
</dbReference>
<dbReference type="PANTHER" id="PTHR13696:SF96">
    <property type="entry name" value="COBQ_COBB_MIND_PARA NUCLEOTIDE BINDING DOMAIN-CONTAINING PROTEIN"/>
    <property type="match status" value="1"/>
</dbReference>
<comment type="caution">
    <text evidence="1">The sequence shown here is derived from an EMBL/GenBank/DDBJ whole genome shotgun (WGS) entry which is preliminary data.</text>
</comment>
<sequence length="274" mass="29823">MGHVIVVGNEKGGAGKSTLSVHIAVACAISGLKVAALDLDRRQRTFERYFENRARWSATHETELPTPDFFYLSKATAERRVDAEAEETEATRTLIAAMRDSHDIVLVDAPGADTPASRAAHACADTLVSPLNDSFIDFDLLAEIDPVTGEVGKPSVYAEMVWEARKQKAASRGKPIDWVLMRNRLSPLDAKNKRRVGDALSALAQRIGFRVAPGLSERVIYREMFTAGLTLLDLTDEGAAATFTLSHVAARQELRDLILALKLPPLGEAGQLGF</sequence>
<reference evidence="1 2" key="1">
    <citation type="journal article" date="2018" name="Genome Announc.">
        <title>Draft Genome Sequence of "Candidatus Phycosocius bacilliformis," an Alphaproteobacterial Ectosymbiont of the Hydrocarbon-Producing Green Alga Botryococcus braunii.</title>
        <authorList>
            <person name="Tanabe Y."/>
            <person name="Yamaguchi H."/>
            <person name="Watanabe M.M."/>
        </authorList>
    </citation>
    <scope>NUCLEOTIDE SEQUENCE [LARGE SCALE GENOMIC DNA]</scope>
    <source>
        <strain evidence="1 2">BOTRYCO-2</strain>
    </source>
</reference>
<evidence type="ECO:0000313" key="1">
    <source>
        <dbReference type="EMBL" id="GBF57133.1"/>
    </source>
</evidence>
<protein>
    <submittedName>
        <fullName evidence="1">Chromosome-partitioning ATPase Soj</fullName>
    </submittedName>
</protein>
<evidence type="ECO:0000313" key="2">
    <source>
        <dbReference type="Proteomes" id="UP000245086"/>
    </source>
</evidence>